<feature type="transmembrane region" description="Helical" evidence="7">
    <location>
        <begin position="249"/>
        <end position="270"/>
    </location>
</feature>
<evidence type="ECO:0000256" key="4">
    <source>
        <dbReference type="ARBA" id="ARBA00022692"/>
    </source>
</evidence>
<gene>
    <name evidence="9" type="ORF">SAMN04489714_1147</name>
</gene>
<evidence type="ECO:0000256" key="7">
    <source>
        <dbReference type="RuleBase" id="RU363032"/>
    </source>
</evidence>
<keyword evidence="6 7" id="KW-0472">Membrane</keyword>
<keyword evidence="2 7" id="KW-0813">Transport</keyword>
<keyword evidence="3" id="KW-1003">Cell membrane</keyword>
<dbReference type="Gene3D" id="1.10.3720.10">
    <property type="entry name" value="MetI-like"/>
    <property type="match status" value="1"/>
</dbReference>
<evidence type="ECO:0000313" key="10">
    <source>
        <dbReference type="Proteomes" id="UP000198976"/>
    </source>
</evidence>
<keyword evidence="4 7" id="KW-0812">Transmembrane</keyword>
<dbReference type="PANTHER" id="PTHR43744">
    <property type="entry name" value="ABC TRANSPORTER PERMEASE PROTEIN MG189-RELATED-RELATED"/>
    <property type="match status" value="1"/>
</dbReference>
<evidence type="ECO:0000256" key="2">
    <source>
        <dbReference type="ARBA" id="ARBA00022448"/>
    </source>
</evidence>
<feature type="transmembrane region" description="Helical" evidence="7">
    <location>
        <begin position="12"/>
        <end position="35"/>
    </location>
</feature>
<dbReference type="RefSeq" id="WP_058236730.1">
    <property type="nucleotide sequence ID" value="NZ_LT629792.1"/>
</dbReference>
<evidence type="ECO:0000256" key="1">
    <source>
        <dbReference type="ARBA" id="ARBA00004651"/>
    </source>
</evidence>
<dbReference type="PANTHER" id="PTHR43744:SF12">
    <property type="entry name" value="ABC TRANSPORTER PERMEASE PROTEIN MG189-RELATED"/>
    <property type="match status" value="1"/>
</dbReference>
<feature type="transmembrane region" description="Helical" evidence="7">
    <location>
        <begin position="79"/>
        <end position="105"/>
    </location>
</feature>
<dbReference type="EMBL" id="LT629792">
    <property type="protein sequence ID" value="SDT94838.1"/>
    <property type="molecule type" value="Genomic_DNA"/>
</dbReference>
<proteinExistence type="inferred from homology"/>
<comment type="similarity">
    <text evidence="7">Belongs to the binding-protein-dependent transport system permease family.</text>
</comment>
<reference evidence="9 10" key="1">
    <citation type="submission" date="2016-10" db="EMBL/GenBank/DDBJ databases">
        <authorList>
            <person name="Varghese N."/>
            <person name="Submissions S."/>
        </authorList>
    </citation>
    <scope>NUCLEOTIDE SEQUENCE [LARGE SCALE GENOMIC DNA]</scope>
    <source>
        <strain evidence="9 10">DSM 9169</strain>
    </source>
</reference>
<evidence type="ECO:0000256" key="5">
    <source>
        <dbReference type="ARBA" id="ARBA00022989"/>
    </source>
</evidence>
<comment type="subcellular location">
    <subcellularLocation>
        <location evidence="1 7">Cell membrane</location>
        <topology evidence="1 7">Multi-pass membrane protein</topology>
    </subcellularLocation>
</comment>
<feature type="transmembrane region" description="Helical" evidence="7">
    <location>
        <begin position="148"/>
        <end position="170"/>
    </location>
</feature>
<keyword evidence="5 7" id="KW-1133">Transmembrane helix</keyword>
<dbReference type="InterPro" id="IPR000515">
    <property type="entry name" value="MetI-like"/>
</dbReference>
<protein>
    <submittedName>
        <fullName evidence="9">Carbohydrate ABC transporter membrane protein 2, CUT1 family</fullName>
    </submittedName>
</protein>
<keyword evidence="10" id="KW-1185">Reference proteome</keyword>
<evidence type="ECO:0000259" key="8">
    <source>
        <dbReference type="PROSITE" id="PS50928"/>
    </source>
</evidence>
<dbReference type="InterPro" id="IPR035906">
    <property type="entry name" value="MetI-like_sf"/>
</dbReference>
<dbReference type="Proteomes" id="UP000198976">
    <property type="component" value="Chromosome I"/>
</dbReference>
<evidence type="ECO:0000256" key="6">
    <source>
        <dbReference type="ARBA" id="ARBA00023136"/>
    </source>
</evidence>
<evidence type="ECO:0000256" key="3">
    <source>
        <dbReference type="ARBA" id="ARBA00022475"/>
    </source>
</evidence>
<feature type="transmembrane region" description="Helical" evidence="7">
    <location>
        <begin position="117"/>
        <end position="136"/>
    </location>
</feature>
<evidence type="ECO:0000313" key="9">
    <source>
        <dbReference type="EMBL" id="SDT94838.1"/>
    </source>
</evidence>
<dbReference type="PROSITE" id="PS50928">
    <property type="entry name" value="ABC_TM1"/>
    <property type="match status" value="1"/>
</dbReference>
<dbReference type="CDD" id="cd06261">
    <property type="entry name" value="TM_PBP2"/>
    <property type="match status" value="1"/>
</dbReference>
<feature type="domain" description="ABC transmembrane type-1" evidence="8">
    <location>
        <begin position="80"/>
        <end position="270"/>
    </location>
</feature>
<name>A0ABY0V7V8_9ACTO</name>
<dbReference type="Pfam" id="PF00528">
    <property type="entry name" value="BPD_transp_1"/>
    <property type="match status" value="1"/>
</dbReference>
<organism evidence="9 10">
    <name type="scientific">Schaalia radingae</name>
    <dbReference type="NCBI Taxonomy" id="131110"/>
    <lineage>
        <taxon>Bacteria</taxon>
        <taxon>Bacillati</taxon>
        <taxon>Actinomycetota</taxon>
        <taxon>Actinomycetes</taxon>
        <taxon>Actinomycetales</taxon>
        <taxon>Actinomycetaceae</taxon>
        <taxon>Schaalia</taxon>
    </lineage>
</organism>
<dbReference type="SUPFAM" id="SSF161098">
    <property type="entry name" value="MetI-like"/>
    <property type="match status" value="1"/>
</dbReference>
<accession>A0ABY0V7V8</accession>
<feature type="transmembrane region" description="Helical" evidence="7">
    <location>
        <begin position="191"/>
        <end position="213"/>
    </location>
</feature>
<sequence length="284" mass="31230">MSTPRKRGVAAVWTNTLVYAILVIGAVLVLAPFALSVMTSLKTPRQFATSSPLEPPAPPTLDNFTNLFAGGTKVDFSRAFGVTFAVVIVVLVGQLLFSIMAAYAFARISFPGRDAVFWVYLATLMVPQVVTIVPLYLMMAQSGLRNTFWALVLPYVFGSPYAIFLLREYFRSIPQDLIDAARLDGAGTIRVLTRIVVPMSRPIIATLALITVVTHWNNFMWPLIVTTGQDWAVITVATSSLQSQYTNNWTLVMAATTIAMAPLILIFALFNRRIVDSIAITSFK</sequence>